<name>A0A9Q0BJZ5_9MUSC</name>
<reference evidence="1" key="1">
    <citation type="journal article" date="2023" name="Genome Biol. Evol.">
        <title>Long-read-based Genome Assembly of Drosophila gunungcola Reveals Fewer Chemosensory Genes in Flower-breeding Species.</title>
        <authorList>
            <person name="Negi A."/>
            <person name="Liao B.Y."/>
            <person name="Yeh S.D."/>
        </authorList>
    </citation>
    <scope>NUCLEOTIDE SEQUENCE</scope>
    <source>
        <strain evidence="1">Sukarami</strain>
    </source>
</reference>
<feature type="non-terminal residue" evidence="1">
    <location>
        <position position="1"/>
    </location>
</feature>
<proteinExistence type="predicted"/>
<dbReference type="AlphaFoldDB" id="A0A9Q0BJZ5"/>
<evidence type="ECO:0000313" key="1">
    <source>
        <dbReference type="EMBL" id="KAI8034219.1"/>
    </source>
</evidence>
<comment type="caution">
    <text evidence="1">The sequence shown here is derived from an EMBL/GenBank/DDBJ whole genome shotgun (WGS) entry which is preliminary data.</text>
</comment>
<organism evidence="1 2">
    <name type="scientific">Drosophila gunungcola</name>
    <name type="common">fruit fly</name>
    <dbReference type="NCBI Taxonomy" id="103775"/>
    <lineage>
        <taxon>Eukaryota</taxon>
        <taxon>Metazoa</taxon>
        <taxon>Ecdysozoa</taxon>
        <taxon>Arthropoda</taxon>
        <taxon>Hexapoda</taxon>
        <taxon>Insecta</taxon>
        <taxon>Pterygota</taxon>
        <taxon>Neoptera</taxon>
        <taxon>Endopterygota</taxon>
        <taxon>Diptera</taxon>
        <taxon>Brachycera</taxon>
        <taxon>Muscomorpha</taxon>
        <taxon>Ephydroidea</taxon>
        <taxon>Drosophilidae</taxon>
        <taxon>Drosophila</taxon>
        <taxon>Sophophora</taxon>
    </lineage>
</organism>
<sequence>MESNIKELTGTITFTYAFAFASTLTSPRKLADLAVNHTNRPHNHLANA</sequence>
<keyword evidence="2" id="KW-1185">Reference proteome</keyword>
<protein>
    <submittedName>
        <fullName evidence="1">Uncharacterized protein</fullName>
    </submittedName>
</protein>
<dbReference type="Proteomes" id="UP001059596">
    <property type="component" value="Unassembled WGS sequence"/>
</dbReference>
<accession>A0A9Q0BJZ5</accession>
<dbReference type="EMBL" id="JAMKOV010000078">
    <property type="protein sequence ID" value="KAI8034219.1"/>
    <property type="molecule type" value="Genomic_DNA"/>
</dbReference>
<gene>
    <name evidence="1" type="ORF">M5D96_012978</name>
</gene>
<evidence type="ECO:0000313" key="2">
    <source>
        <dbReference type="Proteomes" id="UP001059596"/>
    </source>
</evidence>